<keyword evidence="1" id="KW-1133">Transmembrane helix</keyword>
<protein>
    <submittedName>
        <fullName evidence="2">Uncharacterized protein</fullName>
    </submittedName>
</protein>
<dbReference type="AlphaFoldDB" id="A0A410MA42"/>
<organism evidence="2 3">
    <name type="scientific">Halobacillus litoralis</name>
    <dbReference type="NCBI Taxonomy" id="45668"/>
    <lineage>
        <taxon>Bacteria</taxon>
        <taxon>Bacillati</taxon>
        <taxon>Bacillota</taxon>
        <taxon>Bacilli</taxon>
        <taxon>Bacillales</taxon>
        <taxon>Bacillaceae</taxon>
        <taxon>Halobacillus</taxon>
    </lineage>
</organism>
<accession>A0A410MA42</accession>
<feature type="transmembrane region" description="Helical" evidence="1">
    <location>
        <begin position="12"/>
        <end position="33"/>
    </location>
</feature>
<evidence type="ECO:0000313" key="3">
    <source>
        <dbReference type="Proteomes" id="UP000287756"/>
    </source>
</evidence>
<sequence>MKRHLLSERTAYFLTALSIYVVLFGGIIISGWISGVEWSDYWIDFSWNMLNTEELKDIVLLKE</sequence>
<dbReference type="Proteomes" id="UP000287756">
    <property type="component" value="Chromosome"/>
</dbReference>
<dbReference type="RefSeq" id="WP_128523429.1">
    <property type="nucleotide sequence ID" value="NZ_CP026118.1"/>
</dbReference>
<gene>
    <name evidence="2" type="ORF">HLI_04670</name>
</gene>
<proteinExistence type="predicted"/>
<dbReference type="EMBL" id="CP026118">
    <property type="protein sequence ID" value="QAS51567.1"/>
    <property type="molecule type" value="Genomic_DNA"/>
</dbReference>
<keyword evidence="1" id="KW-0812">Transmembrane</keyword>
<name>A0A410MA42_9BACI</name>
<dbReference type="KEGG" id="hli:HLI_04670"/>
<evidence type="ECO:0000256" key="1">
    <source>
        <dbReference type="SAM" id="Phobius"/>
    </source>
</evidence>
<reference evidence="2 3" key="1">
    <citation type="submission" date="2018-01" db="EMBL/GenBank/DDBJ databases">
        <title>The whole genome sequencing and assembly of Halobacillus litoralis ERB031 strain.</title>
        <authorList>
            <person name="Lee S.-J."/>
            <person name="Park M.-K."/>
            <person name="Kim J.-Y."/>
            <person name="Lee Y.-J."/>
            <person name="Yi H."/>
            <person name="Bahn Y.-S."/>
            <person name="Kim J.F."/>
            <person name="Lee D.-W."/>
        </authorList>
    </citation>
    <scope>NUCLEOTIDE SEQUENCE [LARGE SCALE GENOMIC DNA]</scope>
    <source>
        <strain evidence="2 3">ERB 031</strain>
    </source>
</reference>
<keyword evidence="1" id="KW-0472">Membrane</keyword>
<evidence type="ECO:0000313" key="2">
    <source>
        <dbReference type="EMBL" id="QAS51567.1"/>
    </source>
</evidence>